<dbReference type="PROSITE" id="PS50928">
    <property type="entry name" value="ABC_TM1"/>
    <property type="match status" value="1"/>
</dbReference>
<dbReference type="SUPFAM" id="SSF161098">
    <property type="entry name" value="MetI-like"/>
    <property type="match status" value="1"/>
</dbReference>
<evidence type="ECO:0000256" key="5">
    <source>
        <dbReference type="RuleBase" id="RU363032"/>
    </source>
</evidence>
<dbReference type="InterPro" id="IPR035906">
    <property type="entry name" value="MetI-like_sf"/>
</dbReference>
<evidence type="ECO:0000256" key="3">
    <source>
        <dbReference type="ARBA" id="ARBA00022989"/>
    </source>
</evidence>
<organism evidence="7 8">
    <name type="scientific">Martelella endophytica</name>
    <dbReference type="NCBI Taxonomy" id="1486262"/>
    <lineage>
        <taxon>Bacteria</taxon>
        <taxon>Pseudomonadati</taxon>
        <taxon>Pseudomonadota</taxon>
        <taxon>Alphaproteobacteria</taxon>
        <taxon>Hyphomicrobiales</taxon>
        <taxon>Aurantimonadaceae</taxon>
        <taxon>Martelella</taxon>
    </lineage>
</organism>
<feature type="transmembrane region" description="Helical" evidence="5">
    <location>
        <begin position="229"/>
        <end position="252"/>
    </location>
</feature>
<dbReference type="Gene3D" id="1.10.3720.10">
    <property type="entry name" value="MetI-like"/>
    <property type="match status" value="1"/>
</dbReference>
<gene>
    <name evidence="7" type="ORF">TM49_09790</name>
</gene>
<comment type="similarity">
    <text evidence="5">Belongs to the binding-protein-dependent transport system permease family.</text>
</comment>
<dbReference type="InterPro" id="IPR000515">
    <property type="entry name" value="MetI-like"/>
</dbReference>
<dbReference type="Proteomes" id="UP000032611">
    <property type="component" value="Chromosome"/>
</dbReference>
<feature type="transmembrane region" description="Helical" evidence="5">
    <location>
        <begin position="309"/>
        <end position="329"/>
    </location>
</feature>
<dbReference type="EMBL" id="CP010803">
    <property type="protein sequence ID" value="AJY45897.1"/>
    <property type="molecule type" value="Genomic_DNA"/>
</dbReference>
<dbReference type="KEGG" id="mey:TM49_09790"/>
<feature type="transmembrane region" description="Helical" evidence="5">
    <location>
        <begin position="192"/>
        <end position="217"/>
    </location>
</feature>
<evidence type="ECO:0000256" key="1">
    <source>
        <dbReference type="ARBA" id="ARBA00004651"/>
    </source>
</evidence>
<sequence>MSDNIFQETALHEPREHETLDRPAITPLKKGAARDGDAAAGQWTLIWYKFAKDRLAIFAGIVILCLYLIGIFAEFLAPNLAQTARPQYSYAPPQTISFFAKGEDGKRKFLPHVKGYSVTIDQASLRRSFVVDDTKVVPIGFFVRGPEYRMWGLIPSNLHLVGPLKANDPFYLLGADKLGRDLFSRVIYGTRVSMSIGLIGVSISLMLGVVMGALSGYYGGWVDMLIQRIIEVISAMPTIPLWLGLAAAIPVSLAPLKVYFLITLIVSLLGWTALAREVRGRFFALRGDDFVTAARLDGSNERRIIFRHILPSLTSHILAVVTLALPTMIVAETALSFLGVGLKPPVVSWGVLLQDAQNIRTISTAPWLLIWPAGAVVLAVLSFNFLGDGLRDAADPYDS</sequence>
<dbReference type="PANTHER" id="PTHR43839">
    <property type="entry name" value="OPPC IN A BINDING PROTEIN-DEPENDENT TRANSPORT SYSTEM"/>
    <property type="match status" value="1"/>
</dbReference>
<name>A0A0D5LQ66_MAREN</name>
<feature type="transmembrane region" description="Helical" evidence="5">
    <location>
        <begin position="258"/>
        <end position="276"/>
    </location>
</feature>
<evidence type="ECO:0000256" key="2">
    <source>
        <dbReference type="ARBA" id="ARBA00022692"/>
    </source>
</evidence>
<dbReference type="AlphaFoldDB" id="A0A0D5LQ66"/>
<dbReference type="GO" id="GO:0005886">
    <property type="term" value="C:plasma membrane"/>
    <property type="evidence" value="ECO:0007669"/>
    <property type="project" value="UniProtKB-SubCell"/>
</dbReference>
<dbReference type="InterPro" id="IPR025966">
    <property type="entry name" value="OppC_N"/>
</dbReference>
<dbReference type="RefSeq" id="WP_045680895.1">
    <property type="nucleotide sequence ID" value="NZ_CP010803.1"/>
</dbReference>
<evidence type="ECO:0000256" key="4">
    <source>
        <dbReference type="ARBA" id="ARBA00023136"/>
    </source>
</evidence>
<keyword evidence="8" id="KW-1185">Reference proteome</keyword>
<keyword evidence="5" id="KW-0813">Transport</keyword>
<proteinExistence type="inferred from homology"/>
<protein>
    <submittedName>
        <fullName evidence="7">Peptide ABC transporter permease</fullName>
    </submittedName>
</protein>
<feature type="domain" description="ABC transmembrane type-1" evidence="6">
    <location>
        <begin position="190"/>
        <end position="387"/>
    </location>
</feature>
<dbReference type="PANTHER" id="PTHR43839:SF3">
    <property type="entry name" value="OLIGOPEPTIDE ABC TRANSPORTER, PERMEASE PROTEIN"/>
    <property type="match status" value="1"/>
</dbReference>
<keyword evidence="4 5" id="KW-0472">Membrane</keyword>
<dbReference type="Pfam" id="PF00528">
    <property type="entry name" value="BPD_transp_1"/>
    <property type="match status" value="1"/>
</dbReference>
<dbReference type="HOGENOM" id="CLU_028518_1_0_5"/>
<evidence type="ECO:0000313" key="8">
    <source>
        <dbReference type="Proteomes" id="UP000032611"/>
    </source>
</evidence>
<dbReference type="OrthoDB" id="9805884at2"/>
<feature type="transmembrane region" description="Helical" evidence="5">
    <location>
        <begin position="365"/>
        <end position="386"/>
    </location>
</feature>
<dbReference type="GO" id="GO:0055085">
    <property type="term" value="P:transmembrane transport"/>
    <property type="evidence" value="ECO:0007669"/>
    <property type="project" value="InterPro"/>
</dbReference>
<keyword evidence="3 5" id="KW-1133">Transmembrane helix</keyword>
<keyword evidence="2 5" id="KW-0812">Transmembrane</keyword>
<evidence type="ECO:0000313" key="7">
    <source>
        <dbReference type="EMBL" id="AJY45897.1"/>
    </source>
</evidence>
<dbReference type="STRING" id="1486262.TM49_09790"/>
<comment type="subcellular location">
    <subcellularLocation>
        <location evidence="1 5">Cell membrane</location>
        <topology evidence="1 5">Multi-pass membrane protein</topology>
    </subcellularLocation>
</comment>
<feature type="transmembrane region" description="Helical" evidence="5">
    <location>
        <begin position="55"/>
        <end position="77"/>
    </location>
</feature>
<dbReference type="PATRIC" id="fig|1486262.3.peg.2025"/>
<dbReference type="Pfam" id="PF12911">
    <property type="entry name" value="OppC_N"/>
    <property type="match status" value="1"/>
</dbReference>
<accession>A0A0D5LQ66</accession>
<reference evidence="7 8" key="1">
    <citation type="journal article" date="2015" name="Genome Announc.">
        <title>Complete genome sequence of Martelella endophytica YC6887, which has antifungal activity associated with a halophyte.</title>
        <authorList>
            <person name="Khan A."/>
            <person name="Khan H."/>
            <person name="Chung E.J."/>
            <person name="Hossain M.T."/>
            <person name="Chung Y.R."/>
        </authorList>
    </citation>
    <scope>NUCLEOTIDE SEQUENCE [LARGE SCALE GENOMIC DNA]</scope>
    <source>
        <strain evidence="7">YC6887</strain>
    </source>
</reference>
<evidence type="ECO:0000259" key="6">
    <source>
        <dbReference type="PROSITE" id="PS50928"/>
    </source>
</evidence>
<dbReference type="CDD" id="cd06261">
    <property type="entry name" value="TM_PBP2"/>
    <property type="match status" value="1"/>
</dbReference>